<accession>A3ZUX2</accession>
<evidence type="ECO:0000313" key="2">
    <source>
        <dbReference type="Proteomes" id="UP000004358"/>
    </source>
</evidence>
<evidence type="ECO:0000313" key="1">
    <source>
        <dbReference type="EMBL" id="EAQ79708.1"/>
    </source>
</evidence>
<dbReference type="HOGENOM" id="CLU_2932080_0_0_0"/>
<protein>
    <submittedName>
        <fullName evidence="1">Uncharacterized protein</fullName>
    </submittedName>
</protein>
<reference evidence="1 2" key="1">
    <citation type="submission" date="2006-02" db="EMBL/GenBank/DDBJ databases">
        <authorList>
            <person name="Amann R."/>
            <person name="Ferriera S."/>
            <person name="Johnson J."/>
            <person name="Kravitz S."/>
            <person name="Halpern A."/>
            <person name="Remington K."/>
            <person name="Beeson K."/>
            <person name="Tran B."/>
            <person name="Rogers Y.-H."/>
            <person name="Friedman R."/>
            <person name="Venter J.C."/>
        </authorList>
    </citation>
    <scope>NUCLEOTIDE SEQUENCE [LARGE SCALE GENOMIC DNA]</scope>
    <source>
        <strain evidence="1 2">DSM 3645</strain>
    </source>
</reference>
<proteinExistence type="predicted"/>
<comment type="caution">
    <text evidence="1">The sequence shown here is derived from an EMBL/GenBank/DDBJ whole genome shotgun (WGS) entry which is preliminary data.</text>
</comment>
<dbReference type="EMBL" id="AANZ01000013">
    <property type="protein sequence ID" value="EAQ79708.1"/>
    <property type="molecule type" value="Genomic_DNA"/>
</dbReference>
<name>A3ZUX2_9BACT</name>
<dbReference type="Proteomes" id="UP000004358">
    <property type="component" value="Unassembled WGS sequence"/>
</dbReference>
<sequence length="60" mass="6243">MAVAVPIVTIDSFAISFNIGVMIVQLDLNVTKVTSGAVSLCGLTGQAARSLIAPRDKVRN</sequence>
<gene>
    <name evidence="1" type="ORF">DSM3645_24405</name>
</gene>
<organism evidence="1 2">
    <name type="scientific">Blastopirellula marina DSM 3645</name>
    <dbReference type="NCBI Taxonomy" id="314230"/>
    <lineage>
        <taxon>Bacteria</taxon>
        <taxon>Pseudomonadati</taxon>
        <taxon>Planctomycetota</taxon>
        <taxon>Planctomycetia</taxon>
        <taxon>Pirellulales</taxon>
        <taxon>Pirellulaceae</taxon>
        <taxon>Blastopirellula</taxon>
    </lineage>
</organism>
<dbReference type="AlphaFoldDB" id="A3ZUX2"/>